<dbReference type="EMBL" id="CP021422">
    <property type="protein sequence ID" value="ASB40950.1"/>
    <property type="molecule type" value="Genomic_DNA"/>
</dbReference>
<evidence type="ECO:0000256" key="3">
    <source>
        <dbReference type="ARBA" id="ARBA00012438"/>
    </source>
</evidence>
<dbReference type="InterPro" id="IPR003661">
    <property type="entry name" value="HisK_dim/P_dom"/>
</dbReference>
<dbReference type="PANTHER" id="PTHR45528:SF8">
    <property type="entry name" value="HISTIDINE KINASE"/>
    <property type="match status" value="1"/>
</dbReference>
<feature type="domain" description="Histidine kinase" evidence="12">
    <location>
        <begin position="244"/>
        <end position="463"/>
    </location>
</feature>
<dbReference type="RefSeq" id="WP_066541255.1">
    <property type="nucleotide sequence ID" value="NZ_CP021422.1"/>
</dbReference>
<keyword evidence="10 11" id="KW-0472">Membrane</keyword>
<dbReference type="SMART" id="SM00387">
    <property type="entry name" value="HATPase_c"/>
    <property type="match status" value="1"/>
</dbReference>
<dbReference type="SUPFAM" id="SSF55874">
    <property type="entry name" value="ATPase domain of HSP90 chaperone/DNA topoisomerase II/histidine kinase"/>
    <property type="match status" value="1"/>
</dbReference>
<keyword evidence="7 14" id="KW-0418">Kinase</keyword>
<dbReference type="CDD" id="cd00075">
    <property type="entry name" value="HATPase"/>
    <property type="match status" value="1"/>
</dbReference>
<dbReference type="PROSITE" id="PS50109">
    <property type="entry name" value="HIS_KIN"/>
    <property type="match status" value="1"/>
</dbReference>
<dbReference type="AlphaFoldDB" id="A0A1Z2XR93"/>
<evidence type="ECO:0000256" key="4">
    <source>
        <dbReference type="ARBA" id="ARBA00022553"/>
    </source>
</evidence>
<dbReference type="InterPro" id="IPR050398">
    <property type="entry name" value="HssS/ArlS-like"/>
</dbReference>
<evidence type="ECO:0000256" key="8">
    <source>
        <dbReference type="ARBA" id="ARBA00022989"/>
    </source>
</evidence>
<keyword evidence="9" id="KW-0902">Two-component regulatory system</keyword>
<evidence type="ECO:0000313" key="13">
    <source>
        <dbReference type="EMBL" id="ASB40950.1"/>
    </source>
</evidence>
<dbReference type="CDD" id="cd00082">
    <property type="entry name" value="HisKA"/>
    <property type="match status" value="1"/>
</dbReference>
<keyword evidence="6 11" id="KW-0812">Transmembrane</keyword>
<feature type="transmembrane region" description="Helical" evidence="11">
    <location>
        <begin position="12"/>
        <end position="35"/>
    </location>
</feature>
<evidence type="ECO:0000313" key="16">
    <source>
        <dbReference type="Proteomes" id="UP000596035"/>
    </source>
</evidence>
<dbReference type="EC" id="2.7.13.3" evidence="3"/>
<evidence type="ECO:0000313" key="15">
    <source>
        <dbReference type="Proteomes" id="UP000196710"/>
    </source>
</evidence>
<dbReference type="PANTHER" id="PTHR45528">
    <property type="entry name" value="SENSOR HISTIDINE KINASE CPXA"/>
    <property type="match status" value="1"/>
</dbReference>
<reference evidence="15" key="2">
    <citation type="submission" date="2017-05" db="EMBL/GenBank/DDBJ databases">
        <title>Improved OligoMM genomes.</title>
        <authorList>
            <person name="Garzetti D."/>
        </authorList>
    </citation>
    <scope>NUCLEOTIDE SEQUENCE [LARGE SCALE GENOMIC DNA]</scope>
    <source>
        <strain evidence="15">KB18</strain>
    </source>
</reference>
<keyword evidence="15" id="KW-1185">Reference proteome</keyword>
<evidence type="ECO:0000256" key="7">
    <source>
        <dbReference type="ARBA" id="ARBA00022777"/>
    </source>
</evidence>
<dbReference type="Pfam" id="PF00512">
    <property type="entry name" value="HisKA"/>
    <property type="match status" value="1"/>
</dbReference>
<evidence type="ECO:0000256" key="6">
    <source>
        <dbReference type="ARBA" id="ARBA00022692"/>
    </source>
</evidence>
<sequence>MKSVPKLIRRFIGIMLLSSMLLIILNFALLGIYTLNQAPNGSPWITAQEVADHLSKSETGYVLSEDTALELQHANVWAIFIDNRAMKVVWQTDYLPEAVPMSYTISDIASLTRGYIDGYPTFTGEAENGLVVLGYPKDSFWKHMWPSWDYHFIVNLPKTVLSVLAINLALIFIIYVIANSNLLKSVKPIVSGIQALSTNEEVHIREKGLLSELAVSINKTSDILKTQSGQLRKRETARANWIAGVSHDIRTPLSMVMGYAGQLESDMQLSEDNRQKAAVIVRQSKRMRNLINDLNLASKLEYNMQPISPERQNLIAVVRQVVVDFINMSIDEKYTIEWETDEELTSCTANVDKDLIKRAVSNLIQNSMNHNEQGSHIFVRVVAEDAVCTVVVADDGVGATDEQIEKLNNTPHYMVCDEQTNEQRHGLGLLLVKQIIFAHNGIMQIKHSEHGGFEVDLSLPMSV</sequence>
<dbReference type="InterPro" id="IPR036097">
    <property type="entry name" value="HisK_dim/P_sf"/>
</dbReference>
<name>A0A1Z2XR93_9FIRM</name>
<protein>
    <recommendedName>
        <fullName evidence="3">histidine kinase</fullName>
        <ecNumber evidence="3">2.7.13.3</ecNumber>
    </recommendedName>
</protein>
<dbReference type="SMART" id="SM00388">
    <property type="entry name" value="HisKA"/>
    <property type="match status" value="1"/>
</dbReference>
<keyword evidence="4" id="KW-0597">Phosphoprotein</keyword>
<evidence type="ECO:0000256" key="9">
    <source>
        <dbReference type="ARBA" id="ARBA00023012"/>
    </source>
</evidence>
<evidence type="ECO:0000256" key="10">
    <source>
        <dbReference type="ARBA" id="ARBA00023136"/>
    </source>
</evidence>
<gene>
    <name evidence="13" type="ORF">ADH66_09980</name>
    <name evidence="14" type="ORF">I5Q82_00300</name>
</gene>
<dbReference type="EMBL" id="CP065321">
    <property type="protein sequence ID" value="QQR30230.1"/>
    <property type="molecule type" value="Genomic_DNA"/>
</dbReference>
<evidence type="ECO:0000259" key="12">
    <source>
        <dbReference type="PROSITE" id="PS50109"/>
    </source>
</evidence>
<comment type="catalytic activity">
    <reaction evidence="1">
        <text>ATP + protein L-histidine = ADP + protein N-phospho-L-histidine.</text>
        <dbReference type="EC" id="2.7.13.3"/>
    </reaction>
</comment>
<keyword evidence="5" id="KW-0808">Transferase</keyword>
<dbReference type="GO" id="GO:0005886">
    <property type="term" value="C:plasma membrane"/>
    <property type="evidence" value="ECO:0007669"/>
    <property type="project" value="TreeGrafter"/>
</dbReference>
<evidence type="ECO:0000256" key="2">
    <source>
        <dbReference type="ARBA" id="ARBA00004141"/>
    </source>
</evidence>
<dbReference type="Gene3D" id="3.30.565.10">
    <property type="entry name" value="Histidine kinase-like ATPase, C-terminal domain"/>
    <property type="match status" value="1"/>
</dbReference>
<dbReference type="Gene3D" id="1.10.287.130">
    <property type="match status" value="1"/>
</dbReference>
<feature type="transmembrane region" description="Helical" evidence="11">
    <location>
        <begin position="159"/>
        <end position="178"/>
    </location>
</feature>
<reference evidence="14 16" key="3">
    <citation type="submission" date="2020-11" db="EMBL/GenBank/DDBJ databases">
        <title>Closed and high quality bacterial genomes of the OMM12 community.</title>
        <authorList>
            <person name="Marbouty M."/>
            <person name="Lamy-Besnier Q."/>
            <person name="Debarbieux L."/>
            <person name="Koszul R."/>
        </authorList>
    </citation>
    <scope>NUCLEOTIDE SEQUENCE [LARGE SCALE GENOMIC DNA]</scope>
    <source>
        <strain evidence="14 16">KB18</strain>
    </source>
</reference>
<evidence type="ECO:0000256" key="1">
    <source>
        <dbReference type="ARBA" id="ARBA00000085"/>
    </source>
</evidence>
<reference evidence="13" key="1">
    <citation type="journal article" date="2017" name="Genome Announc.">
        <title>High-Quality Whole-Genome Sequences of the Oligo-Mouse-Microbiota Bacterial Community.</title>
        <authorList>
            <person name="Garzetti D."/>
            <person name="Brugiroux S."/>
            <person name="Bunk B."/>
            <person name="Pukall R."/>
            <person name="McCoy K.D."/>
            <person name="Macpherson A.J."/>
            <person name="Stecher B."/>
        </authorList>
    </citation>
    <scope>NUCLEOTIDE SEQUENCE</scope>
    <source>
        <strain evidence="13">KB18</strain>
    </source>
</reference>
<evidence type="ECO:0000313" key="14">
    <source>
        <dbReference type="EMBL" id="QQR30230.1"/>
    </source>
</evidence>
<dbReference type="KEGG" id="amur:ADH66_09980"/>
<dbReference type="Proteomes" id="UP000196710">
    <property type="component" value="Chromosome"/>
</dbReference>
<dbReference type="SUPFAM" id="SSF47384">
    <property type="entry name" value="Homodimeric domain of signal transducing histidine kinase"/>
    <property type="match status" value="1"/>
</dbReference>
<dbReference type="Pfam" id="PF02518">
    <property type="entry name" value="HATPase_c"/>
    <property type="match status" value="1"/>
</dbReference>
<dbReference type="InterPro" id="IPR005467">
    <property type="entry name" value="His_kinase_dom"/>
</dbReference>
<evidence type="ECO:0000256" key="5">
    <source>
        <dbReference type="ARBA" id="ARBA00022679"/>
    </source>
</evidence>
<keyword evidence="8 11" id="KW-1133">Transmembrane helix</keyword>
<organism evidence="14 16">
    <name type="scientific">Acutalibacter muris</name>
    <dbReference type="NCBI Taxonomy" id="1796620"/>
    <lineage>
        <taxon>Bacteria</taxon>
        <taxon>Bacillati</taxon>
        <taxon>Bacillota</taxon>
        <taxon>Clostridia</taxon>
        <taxon>Eubacteriales</taxon>
        <taxon>Acutalibacteraceae</taxon>
        <taxon>Acutalibacter</taxon>
    </lineage>
</organism>
<proteinExistence type="predicted"/>
<accession>A0A1Z2XR93</accession>
<comment type="subcellular location">
    <subcellularLocation>
        <location evidence="2">Membrane</location>
        <topology evidence="2">Multi-pass membrane protein</topology>
    </subcellularLocation>
</comment>
<dbReference type="GO" id="GO:0000155">
    <property type="term" value="F:phosphorelay sensor kinase activity"/>
    <property type="evidence" value="ECO:0007669"/>
    <property type="project" value="InterPro"/>
</dbReference>
<dbReference type="InterPro" id="IPR003594">
    <property type="entry name" value="HATPase_dom"/>
</dbReference>
<evidence type="ECO:0000256" key="11">
    <source>
        <dbReference type="SAM" id="Phobius"/>
    </source>
</evidence>
<dbReference type="InterPro" id="IPR036890">
    <property type="entry name" value="HATPase_C_sf"/>
</dbReference>
<dbReference type="Proteomes" id="UP000596035">
    <property type="component" value="Chromosome"/>
</dbReference>